<reference evidence="3" key="1">
    <citation type="journal article" date="2011" name="PLoS Genet.">
        <title>Genomic analysis of the necrotrophic fungal pathogens Sclerotinia sclerotiorum and Botrytis cinerea.</title>
        <authorList>
            <person name="Amselem J."/>
            <person name="Cuomo C.A."/>
            <person name="van Kan J.A."/>
            <person name="Viaud M."/>
            <person name="Benito E.P."/>
            <person name="Couloux A."/>
            <person name="Coutinho P.M."/>
            <person name="de Vries R.P."/>
            <person name="Dyer P.S."/>
            <person name="Fillinger S."/>
            <person name="Fournier E."/>
            <person name="Gout L."/>
            <person name="Hahn M."/>
            <person name="Kohn L."/>
            <person name="Lapalu N."/>
            <person name="Plummer K.M."/>
            <person name="Pradier J.M."/>
            <person name="Quevillon E."/>
            <person name="Sharon A."/>
            <person name="Simon A."/>
            <person name="ten Have A."/>
            <person name="Tudzynski B."/>
            <person name="Tudzynski P."/>
            <person name="Wincker P."/>
            <person name="Andrew M."/>
            <person name="Anthouard V."/>
            <person name="Beever R.E."/>
            <person name="Beffa R."/>
            <person name="Benoit I."/>
            <person name="Bouzid O."/>
            <person name="Brault B."/>
            <person name="Chen Z."/>
            <person name="Choquer M."/>
            <person name="Collemare J."/>
            <person name="Cotton P."/>
            <person name="Danchin E.G."/>
            <person name="Da Silva C."/>
            <person name="Gautier A."/>
            <person name="Giraud C."/>
            <person name="Giraud T."/>
            <person name="Gonzalez C."/>
            <person name="Grossetete S."/>
            <person name="Guldener U."/>
            <person name="Henrissat B."/>
            <person name="Howlett B.J."/>
            <person name="Kodira C."/>
            <person name="Kretschmer M."/>
            <person name="Lappartient A."/>
            <person name="Leroch M."/>
            <person name="Levis C."/>
            <person name="Mauceli E."/>
            <person name="Neuveglise C."/>
            <person name="Oeser B."/>
            <person name="Pearson M."/>
            <person name="Poulain J."/>
            <person name="Poussereau N."/>
            <person name="Quesneville H."/>
            <person name="Rascle C."/>
            <person name="Schumacher J."/>
            <person name="Segurens B."/>
            <person name="Sexton A."/>
            <person name="Silva E."/>
            <person name="Sirven C."/>
            <person name="Soanes D.M."/>
            <person name="Talbot N.J."/>
            <person name="Templeton M."/>
            <person name="Yandava C."/>
            <person name="Yarden O."/>
            <person name="Zeng Q."/>
            <person name="Rollins J.A."/>
            <person name="Lebrun M.H."/>
            <person name="Dickman M."/>
        </authorList>
    </citation>
    <scope>NUCLEOTIDE SEQUENCE [LARGE SCALE GENOMIC DNA]</scope>
    <source>
        <strain evidence="3">ATCC 18683 / 1980 / Ss-1</strain>
    </source>
</reference>
<evidence type="ECO:0000313" key="3">
    <source>
        <dbReference type="Proteomes" id="UP000001312"/>
    </source>
</evidence>
<dbReference type="RefSeq" id="XP_001598011.1">
    <property type="nucleotide sequence ID" value="XM_001597961.1"/>
</dbReference>
<dbReference type="GeneID" id="5494682"/>
<dbReference type="AlphaFoldDB" id="A7E475"/>
<feature type="compositionally biased region" description="Polar residues" evidence="1">
    <location>
        <begin position="1"/>
        <end position="10"/>
    </location>
</feature>
<proteinExistence type="predicted"/>
<feature type="region of interest" description="Disordered" evidence="1">
    <location>
        <begin position="1"/>
        <end position="24"/>
    </location>
</feature>
<sequence length="35" mass="3818">MVEKVSTSDASPRMRHDVRNPPTAKLCTVNSVTSC</sequence>
<dbReference type="KEGG" id="ssl:SS1G_00097"/>
<dbReference type="InParanoid" id="A7E475"/>
<dbReference type="EMBL" id="CH476621">
    <property type="protein sequence ID" value="EDN90697.1"/>
    <property type="molecule type" value="Genomic_DNA"/>
</dbReference>
<evidence type="ECO:0000313" key="2">
    <source>
        <dbReference type="EMBL" id="EDN90697.1"/>
    </source>
</evidence>
<dbReference type="HOGENOM" id="CLU_3368737_0_0_1"/>
<evidence type="ECO:0000256" key="1">
    <source>
        <dbReference type="SAM" id="MobiDB-lite"/>
    </source>
</evidence>
<name>A7E475_SCLS1</name>
<gene>
    <name evidence="2" type="ORF">SS1G_00097</name>
</gene>
<organism evidence="2 3">
    <name type="scientific">Sclerotinia sclerotiorum (strain ATCC 18683 / 1980 / Ss-1)</name>
    <name type="common">White mold</name>
    <name type="synonym">Whetzelinia sclerotiorum</name>
    <dbReference type="NCBI Taxonomy" id="665079"/>
    <lineage>
        <taxon>Eukaryota</taxon>
        <taxon>Fungi</taxon>
        <taxon>Dikarya</taxon>
        <taxon>Ascomycota</taxon>
        <taxon>Pezizomycotina</taxon>
        <taxon>Leotiomycetes</taxon>
        <taxon>Helotiales</taxon>
        <taxon>Sclerotiniaceae</taxon>
        <taxon>Sclerotinia</taxon>
    </lineage>
</organism>
<protein>
    <submittedName>
        <fullName evidence="2">Uncharacterized protein</fullName>
    </submittedName>
</protein>
<dbReference type="Proteomes" id="UP000001312">
    <property type="component" value="Unassembled WGS sequence"/>
</dbReference>
<accession>A7E475</accession>
<keyword evidence="3" id="KW-1185">Reference proteome</keyword>